<evidence type="ECO:0000256" key="1">
    <source>
        <dbReference type="ARBA" id="ARBA00007452"/>
    </source>
</evidence>
<comment type="similarity">
    <text evidence="1 7">Belongs to the RecO family.</text>
</comment>
<accession>A0A923NDJ8</accession>
<dbReference type="GO" id="GO:0006310">
    <property type="term" value="P:DNA recombination"/>
    <property type="evidence" value="ECO:0007669"/>
    <property type="project" value="UniProtKB-UniRule"/>
</dbReference>
<evidence type="ECO:0000256" key="4">
    <source>
        <dbReference type="ARBA" id="ARBA00023172"/>
    </source>
</evidence>
<dbReference type="NCBIfam" id="TIGR00613">
    <property type="entry name" value="reco"/>
    <property type="match status" value="1"/>
</dbReference>
<dbReference type="EMBL" id="JACRWC010000106">
    <property type="protein sequence ID" value="MBC6000064.1"/>
    <property type="molecule type" value="Genomic_DNA"/>
</dbReference>
<dbReference type="GO" id="GO:0043590">
    <property type="term" value="C:bacterial nucleoid"/>
    <property type="evidence" value="ECO:0007669"/>
    <property type="project" value="TreeGrafter"/>
</dbReference>
<comment type="caution">
    <text evidence="9">The sequence shown here is derived from an EMBL/GenBank/DDBJ whole genome shotgun (WGS) entry which is preliminary data.</text>
</comment>
<comment type="function">
    <text evidence="7">Involved in DNA repair and RecF pathway recombination.</text>
</comment>
<dbReference type="InterPro" id="IPR012340">
    <property type="entry name" value="NA-bd_OB-fold"/>
</dbReference>
<dbReference type="Pfam" id="PF11967">
    <property type="entry name" value="RecO_N"/>
    <property type="match status" value="1"/>
</dbReference>
<evidence type="ECO:0000256" key="2">
    <source>
        <dbReference type="ARBA" id="ARBA00021310"/>
    </source>
</evidence>
<proteinExistence type="inferred from homology"/>
<evidence type="ECO:0000256" key="3">
    <source>
        <dbReference type="ARBA" id="ARBA00022763"/>
    </source>
</evidence>
<evidence type="ECO:0000256" key="5">
    <source>
        <dbReference type="ARBA" id="ARBA00023204"/>
    </source>
</evidence>
<dbReference type="Gene3D" id="1.20.1440.120">
    <property type="entry name" value="Recombination protein O, C-terminal domain"/>
    <property type="match status" value="1"/>
</dbReference>
<reference evidence="9" key="1">
    <citation type="submission" date="2020-08" db="EMBL/GenBank/DDBJ databases">
        <authorList>
            <person name="Liu C."/>
            <person name="Sun Q."/>
        </authorList>
    </citation>
    <scope>NUCLEOTIDE SEQUENCE</scope>
    <source>
        <strain evidence="9">BX16</strain>
    </source>
</reference>
<evidence type="ECO:0000259" key="8">
    <source>
        <dbReference type="Pfam" id="PF11967"/>
    </source>
</evidence>
<dbReference type="Pfam" id="PF02565">
    <property type="entry name" value="RecO_C"/>
    <property type="match status" value="1"/>
</dbReference>
<dbReference type="InterPro" id="IPR022572">
    <property type="entry name" value="DNA_rep/recomb_RecO_N"/>
</dbReference>
<dbReference type="InterPro" id="IPR003717">
    <property type="entry name" value="RecO"/>
</dbReference>
<dbReference type="Proteomes" id="UP000644115">
    <property type="component" value="Unassembled WGS sequence"/>
</dbReference>
<dbReference type="PANTHER" id="PTHR33991">
    <property type="entry name" value="DNA REPAIR PROTEIN RECO"/>
    <property type="match status" value="1"/>
</dbReference>
<dbReference type="PANTHER" id="PTHR33991:SF1">
    <property type="entry name" value="DNA REPAIR PROTEIN RECO"/>
    <property type="match status" value="1"/>
</dbReference>
<name>A0A923NDJ8_9FIRM</name>
<evidence type="ECO:0000256" key="6">
    <source>
        <dbReference type="ARBA" id="ARBA00033409"/>
    </source>
</evidence>
<dbReference type="SUPFAM" id="SSF50249">
    <property type="entry name" value="Nucleic acid-binding proteins"/>
    <property type="match status" value="1"/>
</dbReference>
<dbReference type="GO" id="GO:0006302">
    <property type="term" value="P:double-strand break repair"/>
    <property type="evidence" value="ECO:0007669"/>
    <property type="project" value="TreeGrafter"/>
</dbReference>
<evidence type="ECO:0000313" key="9">
    <source>
        <dbReference type="EMBL" id="MBC6000064.1"/>
    </source>
</evidence>
<sequence>MLTDTEGIVLRQIKTSYNRRMILLFSKKYGKISAGTSIQEKGRGKSSLALRPFTYGRYELFKNRASYNINSADVIKSYYAIGENVDKYMNGAYVLEFTERVLSEGVPAPGIFHLLLDFFDLLESRDRGIGTLVLGYQIKLFKYAGVAPQVDRCVHCGEKKEAYKFSIPEGGILCQECWEKMQNQQDKTEQKSFCTENSQQHTLIYDPEFGIVNILKYFTINSLKNLKNLALKEDTGRLLQKLIREYAAYHLDASDLKSEKLI</sequence>
<dbReference type="InterPro" id="IPR042242">
    <property type="entry name" value="RecO_C"/>
</dbReference>
<feature type="domain" description="DNA replication/recombination mediator RecO N-terminal" evidence="8">
    <location>
        <begin position="1"/>
        <end position="78"/>
    </location>
</feature>
<organism evidence="9 10">
    <name type="scientific">Lentihominibacter faecis</name>
    <dbReference type="NCBI Taxonomy" id="2764712"/>
    <lineage>
        <taxon>Bacteria</taxon>
        <taxon>Bacillati</taxon>
        <taxon>Bacillota</taxon>
        <taxon>Clostridia</taxon>
        <taxon>Peptostreptococcales</taxon>
        <taxon>Anaerovoracaceae</taxon>
        <taxon>Lentihominibacter</taxon>
    </lineage>
</organism>
<dbReference type="SUPFAM" id="SSF57863">
    <property type="entry name" value="ArfGap/RecO-like zinc finger"/>
    <property type="match status" value="1"/>
</dbReference>
<keyword evidence="3 7" id="KW-0227">DNA damage</keyword>
<dbReference type="HAMAP" id="MF_00201">
    <property type="entry name" value="RecO"/>
    <property type="match status" value="1"/>
</dbReference>
<keyword evidence="10" id="KW-1185">Reference proteome</keyword>
<keyword evidence="5 7" id="KW-0234">DNA repair</keyword>
<dbReference type="AlphaFoldDB" id="A0A923NDJ8"/>
<protein>
    <recommendedName>
        <fullName evidence="2 7">DNA repair protein RecO</fullName>
    </recommendedName>
    <alternativeName>
        <fullName evidence="6 7">Recombination protein O</fullName>
    </alternativeName>
</protein>
<keyword evidence="4 7" id="KW-0233">DNA recombination</keyword>
<dbReference type="RefSeq" id="WP_249287412.1">
    <property type="nucleotide sequence ID" value="NZ_JACRWC010000106.1"/>
</dbReference>
<evidence type="ECO:0000313" key="10">
    <source>
        <dbReference type="Proteomes" id="UP000644115"/>
    </source>
</evidence>
<dbReference type="InterPro" id="IPR037278">
    <property type="entry name" value="ARFGAP/RecO"/>
</dbReference>
<evidence type="ECO:0000256" key="7">
    <source>
        <dbReference type="HAMAP-Rule" id="MF_00201"/>
    </source>
</evidence>
<gene>
    <name evidence="7 9" type="primary">recO</name>
    <name evidence="9" type="ORF">H8876_08635</name>
</gene>
<dbReference type="Gene3D" id="2.40.50.140">
    <property type="entry name" value="Nucleic acid-binding proteins"/>
    <property type="match status" value="1"/>
</dbReference>